<comment type="caution">
    <text evidence="3">The sequence shown here is derived from an EMBL/GenBank/DDBJ whole genome shotgun (WGS) entry which is preliminary data.</text>
</comment>
<feature type="signal peptide" evidence="2">
    <location>
        <begin position="1"/>
        <end position="20"/>
    </location>
</feature>
<dbReference type="RefSeq" id="WP_205255607.1">
    <property type="nucleotide sequence ID" value="NZ_BAAAPV010000003.1"/>
</dbReference>
<gene>
    <name evidence="3" type="ORF">JL107_03205</name>
</gene>
<dbReference type="AlphaFoldDB" id="A0A938YD32"/>
<dbReference type="Proteomes" id="UP000663801">
    <property type="component" value="Unassembled WGS sequence"/>
</dbReference>
<keyword evidence="4" id="KW-1185">Reference proteome</keyword>
<name>A0A938YD32_9ACTN</name>
<dbReference type="EMBL" id="JAERWL010000005">
    <property type="protein sequence ID" value="MBM9475446.1"/>
    <property type="molecule type" value="Genomic_DNA"/>
</dbReference>
<evidence type="ECO:0008006" key="5">
    <source>
        <dbReference type="Google" id="ProtNLM"/>
    </source>
</evidence>
<dbReference type="SUPFAM" id="SSF54427">
    <property type="entry name" value="NTF2-like"/>
    <property type="match status" value="1"/>
</dbReference>
<dbReference type="Gene3D" id="3.10.450.50">
    <property type="match status" value="1"/>
</dbReference>
<organism evidence="3 4">
    <name type="scientific">Nakamurella flavida</name>
    <dbReference type="NCBI Taxonomy" id="363630"/>
    <lineage>
        <taxon>Bacteria</taxon>
        <taxon>Bacillati</taxon>
        <taxon>Actinomycetota</taxon>
        <taxon>Actinomycetes</taxon>
        <taxon>Nakamurellales</taxon>
        <taxon>Nakamurellaceae</taxon>
        <taxon>Nakamurella</taxon>
    </lineage>
</organism>
<sequence length="185" mass="19107">MSRHTVRARLLALTLSAVVAATTAACGSTEQALRAEAAETATSGGTTVENPADDLPGLSACRQDGMFTLLSGLVEAVNAHDPAAVSEIFTSDARWSVYDHFGSNALVGSAALGGFATEVGQRGDRWTLTGIEPPEEDLDATPPVATSVVRVTVTAAGRTLERRAKVTVDCSSGRLERMAGPHSIG</sequence>
<feature type="compositionally biased region" description="Low complexity" evidence="1">
    <location>
        <begin position="38"/>
        <end position="47"/>
    </location>
</feature>
<proteinExistence type="predicted"/>
<feature type="region of interest" description="Disordered" evidence="1">
    <location>
        <begin position="37"/>
        <end position="56"/>
    </location>
</feature>
<keyword evidence="2" id="KW-0732">Signal</keyword>
<protein>
    <recommendedName>
        <fullName evidence="5">Nuclear transport factor 2 family protein</fullName>
    </recommendedName>
</protein>
<dbReference type="InterPro" id="IPR032710">
    <property type="entry name" value="NTF2-like_dom_sf"/>
</dbReference>
<evidence type="ECO:0000313" key="4">
    <source>
        <dbReference type="Proteomes" id="UP000663801"/>
    </source>
</evidence>
<dbReference type="PROSITE" id="PS51257">
    <property type="entry name" value="PROKAR_LIPOPROTEIN"/>
    <property type="match status" value="1"/>
</dbReference>
<accession>A0A938YD32</accession>
<evidence type="ECO:0000256" key="2">
    <source>
        <dbReference type="SAM" id="SignalP"/>
    </source>
</evidence>
<evidence type="ECO:0000313" key="3">
    <source>
        <dbReference type="EMBL" id="MBM9475446.1"/>
    </source>
</evidence>
<reference evidence="3" key="1">
    <citation type="submission" date="2021-01" db="EMBL/GenBank/DDBJ databases">
        <title>KCTC 19127 draft genome.</title>
        <authorList>
            <person name="An D."/>
        </authorList>
    </citation>
    <scope>NUCLEOTIDE SEQUENCE</scope>
    <source>
        <strain evidence="3">KCTC 19127</strain>
    </source>
</reference>
<feature type="chain" id="PRO_5039058483" description="Nuclear transport factor 2 family protein" evidence="2">
    <location>
        <begin position="21"/>
        <end position="185"/>
    </location>
</feature>
<evidence type="ECO:0000256" key="1">
    <source>
        <dbReference type="SAM" id="MobiDB-lite"/>
    </source>
</evidence>